<reference evidence="2 3" key="3">
    <citation type="submission" date="2019-03" db="EMBL/GenBank/DDBJ databases">
        <title>Genomic Encyclopedia of Type Strains, Phase IV (KMG-IV): sequencing the most valuable type-strain genomes for metagenomic binning, comparative biology and taxonomic classification.</title>
        <authorList>
            <person name="Goeker M."/>
        </authorList>
    </citation>
    <scope>NUCLEOTIDE SEQUENCE [LARGE SCALE GENOMIC DNA]</scope>
    <source>
        <strain evidence="2 3">DSM 103236</strain>
    </source>
</reference>
<dbReference type="RefSeq" id="WP_132536425.1">
    <property type="nucleotide sequence ID" value="NZ_BMJO01000011.1"/>
</dbReference>
<keyword evidence="4" id="KW-1185">Reference proteome</keyword>
<protein>
    <recommendedName>
        <fullName evidence="5">GIY-YIG domain-containing protein</fullName>
    </recommendedName>
</protein>
<name>A0A4R2H199_9SPHI</name>
<dbReference type="Proteomes" id="UP000622648">
    <property type="component" value="Unassembled WGS sequence"/>
</dbReference>
<dbReference type="EMBL" id="BMJO01000011">
    <property type="protein sequence ID" value="GGE70917.1"/>
    <property type="molecule type" value="Genomic_DNA"/>
</dbReference>
<sequence>MFDELTKYKKKDHFFFRATDALSQVCNAPTNQSGIYIVYALKNGKIELVYIGRSGKIKSDGTMFIRKTGLGGIKDRIVNGHQFGKIARRKSWPIQMLSEGIEALDVYWYATHDINLNDCPRLLENKLLKRHTEIFGQLPKWNREF</sequence>
<evidence type="ECO:0008006" key="5">
    <source>
        <dbReference type="Google" id="ProtNLM"/>
    </source>
</evidence>
<evidence type="ECO:0000313" key="1">
    <source>
        <dbReference type="EMBL" id="GGE70917.1"/>
    </source>
</evidence>
<accession>A0A4R2H199</accession>
<dbReference type="AlphaFoldDB" id="A0A4R2H199"/>
<dbReference type="EMBL" id="SLWO01000012">
    <property type="protein sequence ID" value="TCO18250.1"/>
    <property type="molecule type" value="Genomic_DNA"/>
</dbReference>
<reference evidence="1" key="1">
    <citation type="journal article" date="2014" name="Int. J. Syst. Evol. Microbiol.">
        <title>Complete genome of a new Firmicutes species belonging to the dominant human colonic microbiota ('Ruminococcus bicirculans') reveals two chromosomes and a selective capacity to utilize plant glucans.</title>
        <authorList>
            <consortium name="NISC Comparative Sequencing Program"/>
            <person name="Wegmann U."/>
            <person name="Louis P."/>
            <person name="Goesmann A."/>
            <person name="Henrissat B."/>
            <person name="Duncan S.H."/>
            <person name="Flint H.J."/>
        </authorList>
    </citation>
    <scope>NUCLEOTIDE SEQUENCE</scope>
    <source>
        <strain evidence="1">CGMCC 1.15644</strain>
    </source>
</reference>
<gene>
    <name evidence="2" type="ORF">EV200_11256</name>
    <name evidence="1" type="ORF">GCM10011413_42080</name>
</gene>
<comment type="caution">
    <text evidence="2">The sequence shown here is derived from an EMBL/GenBank/DDBJ whole genome shotgun (WGS) entry which is preliminary data.</text>
</comment>
<reference evidence="1" key="4">
    <citation type="submission" date="2024-05" db="EMBL/GenBank/DDBJ databases">
        <authorList>
            <person name="Sun Q."/>
            <person name="Zhou Y."/>
        </authorList>
    </citation>
    <scope>NUCLEOTIDE SEQUENCE</scope>
    <source>
        <strain evidence="1">CGMCC 1.15644</strain>
    </source>
</reference>
<reference evidence="4" key="2">
    <citation type="journal article" date="2019" name="Int. J. Syst. Evol. Microbiol.">
        <title>The Global Catalogue of Microorganisms (GCM) 10K type strain sequencing project: providing services to taxonomists for standard genome sequencing and annotation.</title>
        <authorList>
            <consortium name="The Broad Institute Genomics Platform"/>
            <consortium name="The Broad Institute Genome Sequencing Center for Infectious Disease"/>
            <person name="Wu L."/>
            <person name="Ma J."/>
        </authorList>
    </citation>
    <scope>NUCLEOTIDE SEQUENCE [LARGE SCALE GENOMIC DNA]</scope>
    <source>
        <strain evidence="4">CGMCC 1.15644</strain>
    </source>
</reference>
<dbReference type="Proteomes" id="UP000295684">
    <property type="component" value="Unassembled WGS sequence"/>
</dbReference>
<organism evidence="2 3">
    <name type="scientific">Pedobacter psychrotolerans</name>
    <dbReference type="NCBI Taxonomy" id="1843235"/>
    <lineage>
        <taxon>Bacteria</taxon>
        <taxon>Pseudomonadati</taxon>
        <taxon>Bacteroidota</taxon>
        <taxon>Sphingobacteriia</taxon>
        <taxon>Sphingobacteriales</taxon>
        <taxon>Sphingobacteriaceae</taxon>
        <taxon>Pedobacter</taxon>
    </lineage>
</organism>
<proteinExistence type="predicted"/>
<evidence type="ECO:0000313" key="3">
    <source>
        <dbReference type="Proteomes" id="UP000295684"/>
    </source>
</evidence>
<evidence type="ECO:0000313" key="2">
    <source>
        <dbReference type="EMBL" id="TCO18250.1"/>
    </source>
</evidence>
<evidence type="ECO:0000313" key="4">
    <source>
        <dbReference type="Proteomes" id="UP000622648"/>
    </source>
</evidence>
<dbReference type="OrthoDB" id="838435at2"/>